<name>A0A9P6NGT3_9BASI</name>
<keyword evidence="3" id="KW-1185">Reference proteome</keyword>
<dbReference type="AlphaFoldDB" id="A0A9P6NGT3"/>
<feature type="compositionally biased region" description="Basic and acidic residues" evidence="1">
    <location>
        <begin position="33"/>
        <end position="45"/>
    </location>
</feature>
<dbReference type="EMBL" id="MU167311">
    <property type="protein sequence ID" value="KAG0143748.1"/>
    <property type="molecule type" value="Genomic_DNA"/>
</dbReference>
<proteinExistence type="predicted"/>
<sequence length="1155" mass="131414">MEREVASIAEAFSQIDLDHTPLTLPDFRFEASHQSRNNDEHKDHPAPITNNNSLTECIPHTFRYRFDPNRTFRQPESSAVIPKIYNSSFNPLSQLSQLPNTNVSCSLKDRKKFSLLPTGSAPSHKRQKTTVRDLDLLDKTSGIETTPPNKEAWTGKRKQLSAASNLKNLQFKEPVIHFDFAAPVSLNPTTSLSSLSRNPLSSTYPYFNPHPQAKKRKSKDLDVLDDEAREAEIDVGDRQTRNHGSENHEANLRSQIIHLTTPQKRPRKKRTPKTITSQELSAKEPNTMSKALQNFQRRFEALSNLSDELLNSGILQPGEILPIVESFPWDQSQIGQAKSTAKVNSDSDSDFNLSKAAVTIKIATTSRSRANQINSYCQEMDLSKKVQGREGYFNLLKTFITDFLSFRACVEVVLRKTSNSLSSQPKENQDVINSNPHSSQDMNWHNDRVKRVKTHIVRPKVQPKAPKKPEFRRDKSDWKRPLELKKIGENPPIHCKEVCETLPYFRAFEGGHYVVNGQTLSYLLDGSPAPRDVFEDGGKVIISHSGGGSKMMSGCGIRKTSEREPSSSQTTNKTRLVFFKSQDRGGPRAQGLLNCLNHRIPVVLLAGKKYAMMPWLKEQEGIGYVVLGYYLVTHCWAEKEVDADFPENICVRIKFRFQWMTSQGEPWWASDMQIYHKGLLRNSIINTPPASTCQSLSEYQMCLGTSLEDLSIEELLTLPYDERAVETDDFMSTRASALQEGPLKRSSFSAQPFESSNNLMSQIREYLDPISPHFSNIPGSPTRIKLCIGDQIIKIVSFLNLLSSPQSAINPNRLSSRTCTTLTLLRLNHSPRTGLAQVQRSERSHWDAVANFTQSYSSLFENLMENQYLSIGARAIYSLLSPSNFNCNGKIQQIQKAERTKISISQLKPVVLMCKLCKTSSPQLYEQGWLCLNESCLNFFAHSTINLSLKNFRDLTYMPWVLLYQPEFEDEERVPQPLQPLSLQSIASGNNIRKLNEDMRRGLYCALCGRMSNRIYWGALRCFNEKCNFEFILSVKHLYKACELPSTYQKQTRTIFKEGSFSSIKEVILPKHQVIIYELPDGSGHIVHAKHRSEYDDGNGTLSELDNLFRSYQEDVDPLAFKRNRFRKGHQFLWDGLHFLENICSILLTINFCHP</sequence>
<dbReference type="Proteomes" id="UP000886653">
    <property type="component" value="Unassembled WGS sequence"/>
</dbReference>
<dbReference type="OrthoDB" id="2497235at2759"/>
<organism evidence="2 3">
    <name type="scientific">Cronartium quercuum f. sp. fusiforme G11</name>
    <dbReference type="NCBI Taxonomy" id="708437"/>
    <lineage>
        <taxon>Eukaryota</taxon>
        <taxon>Fungi</taxon>
        <taxon>Dikarya</taxon>
        <taxon>Basidiomycota</taxon>
        <taxon>Pucciniomycotina</taxon>
        <taxon>Pucciniomycetes</taxon>
        <taxon>Pucciniales</taxon>
        <taxon>Coleosporiaceae</taxon>
        <taxon>Cronartium</taxon>
    </lineage>
</organism>
<evidence type="ECO:0000313" key="2">
    <source>
        <dbReference type="EMBL" id="KAG0143748.1"/>
    </source>
</evidence>
<feature type="region of interest" description="Disordered" evidence="1">
    <location>
        <begin position="420"/>
        <end position="443"/>
    </location>
</feature>
<evidence type="ECO:0000313" key="3">
    <source>
        <dbReference type="Proteomes" id="UP000886653"/>
    </source>
</evidence>
<gene>
    <name evidence="2" type="ORF">CROQUDRAFT_167449</name>
</gene>
<reference evidence="2" key="1">
    <citation type="submission" date="2013-11" db="EMBL/GenBank/DDBJ databases">
        <title>Genome sequence of the fusiform rust pathogen reveals effectors for host alternation and coevolution with pine.</title>
        <authorList>
            <consortium name="DOE Joint Genome Institute"/>
            <person name="Smith K."/>
            <person name="Pendleton A."/>
            <person name="Kubisiak T."/>
            <person name="Anderson C."/>
            <person name="Salamov A."/>
            <person name="Aerts A."/>
            <person name="Riley R."/>
            <person name="Clum A."/>
            <person name="Lindquist E."/>
            <person name="Ence D."/>
            <person name="Campbell M."/>
            <person name="Kronenberg Z."/>
            <person name="Feau N."/>
            <person name="Dhillon B."/>
            <person name="Hamelin R."/>
            <person name="Burleigh J."/>
            <person name="Smith J."/>
            <person name="Yandell M."/>
            <person name="Nelson C."/>
            <person name="Grigoriev I."/>
            <person name="Davis J."/>
        </authorList>
    </citation>
    <scope>NUCLEOTIDE SEQUENCE</scope>
    <source>
        <strain evidence="2">G11</strain>
    </source>
</reference>
<evidence type="ECO:0000256" key="1">
    <source>
        <dbReference type="SAM" id="MobiDB-lite"/>
    </source>
</evidence>
<accession>A0A9P6NGT3</accession>
<feature type="region of interest" description="Disordered" evidence="1">
    <location>
        <begin position="551"/>
        <end position="570"/>
    </location>
</feature>
<feature type="region of interest" description="Disordered" evidence="1">
    <location>
        <begin position="33"/>
        <end position="54"/>
    </location>
</feature>
<comment type="caution">
    <text evidence="2">The sequence shown here is derived from an EMBL/GenBank/DDBJ whole genome shotgun (WGS) entry which is preliminary data.</text>
</comment>
<feature type="region of interest" description="Disordered" evidence="1">
    <location>
        <begin position="261"/>
        <end position="286"/>
    </location>
</feature>
<feature type="compositionally biased region" description="Polar residues" evidence="1">
    <location>
        <begin position="275"/>
        <end position="286"/>
    </location>
</feature>
<protein>
    <submittedName>
        <fullName evidence="2">Uncharacterized protein</fullName>
    </submittedName>
</protein>